<protein>
    <submittedName>
        <fullName evidence="1">Uncharacterized protein</fullName>
    </submittedName>
</protein>
<evidence type="ECO:0000313" key="2">
    <source>
        <dbReference type="Proteomes" id="UP001066276"/>
    </source>
</evidence>
<comment type="caution">
    <text evidence="1">The sequence shown here is derived from an EMBL/GenBank/DDBJ whole genome shotgun (WGS) entry which is preliminary data.</text>
</comment>
<gene>
    <name evidence="1" type="ORF">NDU88_008725</name>
</gene>
<keyword evidence="2" id="KW-1185">Reference proteome</keyword>
<dbReference type="AlphaFoldDB" id="A0AAV7QVI2"/>
<dbReference type="Proteomes" id="UP001066276">
    <property type="component" value="Chromosome 6"/>
</dbReference>
<reference evidence="1" key="1">
    <citation type="journal article" date="2022" name="bioRxiv">
        <title>Sequencing and chromosome-scale assembly of the giantPleurodeles waltlgenome.</title>
        <authorList>
            <person name="Brown T."/>
            <person name="Elewa A."/>
            <person name="Iarovenko S."/>
            <person name="Subramanian E."/>
            <person name="Araus A.J."/>
            <person name="Petzold A."/>
            <person name="Susuki M."/>
            <person name="Suzuki K.-i.T."/>
            <person name="Hayashi T."/>
            <person name="Toyoda A."/>
            <person name="Oliveira C."/>
            <person name="Osipova E."/>
            <person name="Leigh N.D."/>
            <person name="Simon A."/>
            <person name="Yun M.H."/>
        </authorList>
    </citation>
    <scope>NUCLEOTIDE SEQUENCE</scope>
    <source>
        <strain evidence="1">20211129_DDA</strain>
        <tissue evidence="1">Liver</tissue>
    </source>
</reference>
<sequence>MARPAGAGARLFFKGGRFPPLLPHTNERGGMAPAPAGLVLALREYTTCKGLSLVNNWGDVKELLHEGTPHHGKEENDSPRKPTSIDTMLECIIGVMDTEIELAERRLSVGGANILGTMFDVCNISNVLNGPREGHELEGILLTLMGLIFL</sequence>
<proteinExistence type="predicted"/>
<evidence type="ECO:0000313" key="1">
    <source>
        <dbReference type="EMBL" id="KAJ1142400.1"/>
    </source>
</evidence>
<dbReference type="EMBL" id="JANPWB010000010">
    <property type="protein sequence ID" value="KAJ1142400.1"/>
    <property type="molecule type" value="Genomic_DNA"/>
</dbReference>
<organism evidence="1 2">
    <name type="scientific">Pleurodeles waltl</name>
    <name type="common">Iberian ribbed newt</name>
    <dbReference type="NCBI Taxonomy" id="8319"/>
    <lineage>
        <taxon>Eukaryota</taxon>
        <taxon>Metazoa</taxon>
        <taxon>Chordata</taxon>
        <taxon>Craniata</taxon>
        <taxon>Vertebrata</taxon>
        <taxon>Euteleostomi</taxon>
        <taxon>Amphibia</taxon>
        <taxon>Batrachia</taxon>
        <taxon>Caudata</taxon>
        <taxon>Salamandroidea</taxon>
        <taxon>Salamandridae</taxon>
        <taxon>Pleurodelinae</taxon>
        <taxon>Pleurodeles</taxon>
    </lineage>
</organism>
<name>A0AAV7QVI2_PLEWA</name>
<accession>A0AAV7QVI2</accession>